<comment type="caution">
    <text evidence="2">The sequence shown here is derived from an EMBL/GenBank/DDBJ whole genome shotgun (WGS) entry which is preliminary data.</text>
</comment>
<evidence type="ECO:0000313" key="2">
    <source>
        <dbReference type="EMBL" id="RRD59885.1"/>
    </source>
</evidence>
<reference evidence="2 3" key="1">
    <citation type="submission" date="2018-11" db="EMBL/GenBank/DDBJ databases">
        <title>Genomes From Bacteria Associated with the Canine Oral Cavity: a Test Case for Automated Genome-Based Taxonomic Assignment.</title>
        <authorList>
            <person name="Coil D.A."/>
            <person name="Jospin G."/>
            <person name="Darling A.E."/>
            <person name="Wallis C."/>
            <person name="Davis I.J."/>
            <person name="Harris S."/>
            <person name="Eisen J.A."/>
            <person name="Holcombe L.J."/>
            <person name="O'Flynn C."/>
        </authorList>
    </citation>
    <scope>NUCLEOTIDE SEQUENCE [LARGE SCALE GENOMIC DNA]</scope>
    <source>
        <strain evidence="2 3">OH2617_COT-023</strain>
    </source>
</reference>
<proteinExistence type="predicted"/>
<organism evidence="2 3">
    <name type="scientific">Tannerella forsythia</name>
    <name type="common">Bacteroides forsythus</name>
    <dbReference type="NCBI Taxonomy" id="28112"/>
    <lineage>
        <taxon>Bacteria</taxon>
        <taxon>Pseudomonadati</taxon>
        <taxon>Bacteroidota</taxon>
        <taxon>Bacteroidia</taxon>
        <taxon>Bacteroidales</taxon>
        <taxon>Tannerellaceae</taxon>
        <taxon>Tannerella</taxon>
    </lineage>
</organism>
<feature type="non-terminal residue" evidence="2">
    <location>
        <position position="216"/>
    </location>
</feature>
<sequence>MKLFSNLFSSILMGLIITSNTINAQSYSVSPAGYTSPVYANVTCTNSYGNPYTAHGQGVIVAKASVSGNTVTFTVKKSSGTFSKDGNIYARSNDPCGSALTRGVKYSAGSNGASISLRLDFTTGSKKYVLAAVSKNGEMFYTNPITISAKPAVPQVAKLRLSQAMGFLNGTNMEVGKSYRFRATVENHGNKPWRGAFFLKHGSTNLNAWSGSVVQA</sequence>
<keyword evidence="1" id="KW-0732">Signal</keyword>
<dbReference type="RefSeq" id="WP_148091564.1">
    <property type="nucleotide sequence ID" value="NZ_RQYS01000034.1"/>
</dbReference>
<feature type="chain" id="PRO_5017955839" evidence="1">
    <location>
        <begin position="25"/>
        <end position="216"/>
    </location>
</feature>
<dbReference type="AlphaFoldDB" id="A0A3P1XN23"/>
<protein>
    <submittedName>
        <fullName evidence="2">Uncharacterized protein</fullName>
    </submittedName>
</protein>
<accession>A0A3P1XN23</accession>
<dbReference type="EMBL" id="RQYS01000034">
    <property type="protein sequence ID" value="RRD59885.1"/>
    <property type="molecule type" value="Genomic_DNA"/>
</dbReference>
<evidence type="ECO:0000256" key="1">
    <source>
        <dbReference type="SAM" id="SignalP"/>
    </source>
</evidence>
<feature type="signal peptide" evidence="1">
    <location>
        <begin position="1"/>
        <end position="24"/>
    </location>
</feature>
<dbReference type="Proteomes" id="UP000278609">
    <property type="component" value="Unassembled WGS sequence"/>
</dbReference>
<gene>
    <name evidence="2" type="ORF">EII40_08710</name>
</gene>
<name>A0A3P1XN23_TANFO</name>
<evidence type="ECO:0000313" key="3">
    <source>
        <dbReference type="Proteomes" id="UP000278609"/>
    </source>
</evidence>